<accession>A0A3D9S2N5</accession>
<evidence type="ECO:0000256" key="1">
    <source>
        <dbReference type="ARBA" id="ARBA00038322"/>
    </source>
</evidence>
<dbReference type="RefSeq" id="WP_342772818.1">
    <property type="nucleotide sequence ID" value="NZ_QTTN01000011.1"/>
</dbReference>
<evidence type="ECO:0000313" key="4">
    <source>
        <dbReference type="Proteomes" id="UP000256304"/>
    </source>
</evidence>
<dbReference type="EMBL" id="QTTN01000011">
    <property type="protein sequence ID" value="REE86132.1"/>
    <property type="molecule type" value="Genomic_DNA"/>
</dbReference>
<keyword evidence="4" id="KW-1185">Reference proteome</keyword>
<dbReference type="Proteomes" id="UP000256304">
    <property type="component" value="Unassembled WGS sequence"/>
</dbReference>
<sequence>MQQHYDTAIIGGGLAGLIAALELANKGRSVIVIEKSNRLGGRAMTNTQHGIHLNMGGHALYKTGRAYQILQEHGVKLEGGNPSPNTNFIWNKELYAITPNPVSMLTSKLLTFSGKINLMRLFLKLGKLDAERIPAAMSVRQWAETEVADPKVRHIFYAICRTATYTLDPDHQLAAPALAQVQRSLKGGVLYVDGGWQTIVDQLRQKAQQAGVHIVSGKSVREIAHADGSVQKLIFADGEELRISNVVCTASPSESAKLVQGAEATALNRWKTEARPVTAACLDLGLRKLPVSGLHVAFGLDQPIFFTDHSAGAKLSDNGEVVVHLIKYNSPGTVNKRADEKLLHDTMTMLHPGWEQEVVTKQFLPTITVVHDYPHIAKSQSAAVGPEVPEIRGLYVAGDWAGHGELLADASAASARRAAEAIIRKHA</sequence>
<gene>
    <name evidence="3" type="ORF">A8990_11128</name>
</gene>
<dbReference type="Pfam" id="PF01593">
    <property type="entry name" value="Amino_oxidase"/>
    <property type="match status" value="1"/>
</dbReference>
<name>A0A3D9S2N5_9BACL</name>
<dbReference type="InterPro" id="IPR002937">
    <property type="entry name" value="Amino_oxidase"/>
</dbReference>
<comment type="similarity">
    <text evidence="1">Belongs to the carotenoid/retinoid oxidoreductase family. CrtN subfamily.</text>
</comment>
<protein>
    <submittedName>
        <fullName evidence="3">Phytoene dehydrogenase-like protein</fullName>
    </submittedName>
</protein>
<evidence type="ECO:0000259" key="2">
    <source>
        <dbReference type="Pfam" id="PF01593"/>
    </source>
</evidence>
<dbReference type="AlphaFoldDB" id="A0A3D9S2N5"/>
<dbReference type="PANTHER" id="PTHR43734:SF1">
    <property type="entry name" value="PHYTOENE DESATURASE"/>
    <property type="match status" value="1"/>
</dbReference>
<dbReference type="SUPFAM" id="SSF51905">
    <property type="entry name" value="FAD/NAD(P)-binding domain"/>
    <property type="match status" value="1"/>
</dbReference>
<proteinExistence type="inferred from homology"/>
<dbReference type="Gene3D" id="3.50.50.60">
    <property type="entry name" value="FAD/NAD(P)-binding domain"/>
    <property type="match status" value="1"/>
</dbReference>
<dbReference type="GO" id="GO:0016491">
    <property type="term" value="F:oxidoreductase activity"/>
    <property type="evidence" value="ECO:0007669"/>
    <property type="project" value="InterPro"/>
</dbReference>
<evidence type="ECO:0000313" key="3">
    <source>
        <dbReference type="EMBL" id="REE86132.1"/>
    </source>
</evidence>
<feature type="domain" description="Amine oxidase" evidence="2">
    <location>
        <begin position="14"/>
        <end position="270"/>
    </location>
</feature>
<dbReference type="InterPro" id="IPR036188">
    <property type="entry name" value="FAD/NAD-bd_sf"/>
</dbReference>
<reference evidence="3 4" key="1">
    <citation type="submission" date="2018-08" db="EMBL/GenBank/DDBJ databases">
        <title>Genomic Encyclopedia of Type Strains, Phase III (KMG-III): the genomes of soil and plant-associated and newly described type strains.</title>
        <authorList>
            <person name="Whitman W."/>
        </authorList>
    </citation>
    <scope>NUCLEOTIDE SEQUENCE [LARGE SCALE GENOMIC DNA]</scope>
    <source>
        <strain evidence="3 4">CGMCC 1.10966</strain>
    </source>
</reference>
<dbReference type="PANTHER" id="PTHR43734">
    <property type="entry name" value="PHYTOENE DESATURASE"/>
    <property type="match status" value="1"/>
</dbReference>
<comment type="caution">
    <text evidence="3">The sequence shown here is derived from an EMBL/GenBank/DDBJ whole genome shotgun (WGS) entry which is preliminary data.</text>
</comment>
<organism evidence="3 4">
    <name type="scientific">Paenibacillus taihuensis</name>
    <dbReference type="NCBI Taxonomy" id="1156355"/>
    <lineage>
        <taxon>Bacteria</taxon>
        <taxon>Bacillati</taxon>
        <taxon>Bacillota</taxon>
        <taxon>Bacilli</taxon>
        <taxon>Bacillales</taxon>
        <taxon>Paenibacillaceae</taxon>
        <taxon>Paenibacillus</taxon>
    </lineage>
</organism>
<dbReference type="Gene3D" id="3.90.660.50">
    <property type="match status" value="1"/>
</dbReference>